<protein>
    <recommendedName>
        <fullName evidence="4">Low-complexity protein</fullName>
    </recommendedName>
</protein>
<dbReference type="KEGG" id="saqt:GJV85_12375"/>
<proteinExistence type="predicted"/>
<feature type="chain" id="PRO_5037423971" description="Low-complexity protein" evidence="1">
    <location>
        <begin position="27"/>
        <end position="120"/>
    </location>
</feature>
<keyword evidence="1" id="KW-0732">Signal</keyword>
<name>A0A975B2F6_9BACT</name>
<dbReference type="EMBL" id="CP046072">
    <property type="protein sequence ID" value="QSZ42870.1"/>
    <property type="molecule type" value="Genomic_DNA"/>
</dbReference>
<feature type="signal peptide" evidence="1">
    <location>
        <begin position="1"/>
        <end position="26"/>
    </location>
</feature>
<reference evidence="2" key="1">
    <citation type="submission" date="2019-11" db="EMBL/GenBank/DDBJ databases">
        <authorList>
            <person name="Kojima H."/>
        </authorList>
    </citation>
    <scope>NUCLEOTIDE SEQUENCE</scope>
    <source>
        <strain evidence="2">H1576</strain>
    </source>
</reference>
<keyword evidence="3" id="KW-1185">Reference proteome</keyword>
<dbReference type="AlphaFoldDB" id="A0A975B2F6"/>
<sequence length="120" mass="12132">MKKLNMVAMLLGAALFMGLGAVSLNAQEAKCGVAKCGNGKNAKAMKCGDSGKCGKAKKAKSMKCGDSGKCGKAMKNKNCICTDTKVNPKCTSCNKKAIKSKCGGAKKAPASKCGKGKCGS</sequence>
<evidence type="ECO:0008006" key="4">
    <source>
        <dbReference type="Google" id="ProtNLM"/>
    </source>
</evidence>
<evidence type="ECO:0000313" key="2">
    <source>
        <dbReference type="EMBL" id="QSZ42870.1"/>
    </source>
</evidence>
<reference evidence="2" key="2">
    <citation type="submission" date="2021-04" db="EMBL/GenBank/DDBJ databases">
        <title>Isolation and characterization of a novel species of the genus Sulfurimonas.</title>
        <authorList>
            <person name="Fukui M."/>
        </authorList>
    </citation>
    <scope>NUCLEOTIDE SEQUENCE</scope>
    <source>
        <strain evidence="2">H1576</strain>
    </source>
</reference>
<dbReference type="RefSeq" id="WP_207561682.1">
    <property type="nucleotide sequence ID" value="NZ_CP046072.1"/>
</dbReference>
<accession>A0A975B2F6</accession>
<gene>
    <name evidence="2" type="ORF">GJV85_12375</name>
</gene>
<dbReference type="Proteomes" id="UP000671852">
    <property type="component" value="Chromosome"/>
</dbReference>
<evidence type="ECO:0000256" key="1">
    <source>
        <dbReference type="SAM" id="SignalP"/>
    </source>
</evidence>
<evidence type="ECO:0000313" key="3">
    <source>
        <dbReference type="Proteomes" id="UP000671852"/>
    </source>
</evidence>
<organism evidence="2 3">
    <name type="scientific">Sulfurimonas aquatica</name>
    <dbReference type="NCBI Taxonomy" id="2672570"/>
    <lineage>
        <taxon>Bacteria</taxon>
        <taxon>Pseudomonadati</taxon>
        <taxon>Campylobacterota</taxon>
        <taxon>Epsilonproteobacteria</taxon>
        <taxon>Campylobacterales</taxon>
        <taxon>Sulfurimonadaceae</taxon>
        <taxon>Sulfurimonas</taxon>
    </lineage>
</organism>